<dbReference type="Proteomes" id="UP001163321">
    <property type="component" value="Chromosome 8"/>
</dbReference>
<sequence length="213" mass="23745">MVMLQRGKGKNEEAGAGVATICDLCDLFSRNDLEGKWEDLVAIYDQRRNVDNFREILDLSAPHARMVDLNGWYLERMAVGEFEPTVDSSANDLAECKRESSMIKQMLMKVLANGQTFQAKRDEVEKAMAKQREALAAELTEAKKFLGQAHSMSACDLTSIEISEPAPVQERLRATVKYPDISASVDSVVDLSTENIDQETKRTKQLANDALKA</sequence>
<gene>
    <name evidence="1" type="ORF">PsorP6_003888</name>
</gene>
<comment type="caution">
    <text evidence="1">The sequence shown here is derived from an EMBL/GenBank/DDBJ whole genome shotgun (WGS) entry which is preliminary data.</text>
</comment>
<proteinExistence type="predicted"/>
<evidence type="ECO:0000313" key="1">
    <source>
        <dbReference type="EMBL" id="KAI9908350.1"/>
    </source>
</evidence>
<reference evidence="1 2" key="1">
    <citation type="journal article" date="2022" name="bioRxiv">
        <title>The genome of the oomycete Peronosclerospora sorghi, a cosmopolitan pathogen of maize and sorghum, is inflated with dispersed pseudogenes.</title>
        <authorList>
            <person name="Fletcher K."/>
            <person name="Martin F."/>
            <person name="Isakeit T."/>
            <person name="Cavanaugh K."/>
            <person name="Magill C."/>
            <person name="Michelmore R."/>
        </authorList>
    </citation>
    <scope>NUCLEOTIDE SEQUENCE [LARGE SCALE GENOMIC DNA]</scope>
    <source>
        <strain evidence="1">P6</strain>
    </source>
</reference>
<dbReference type="EMBL" id="CM047587">
    <property type="protein sequence ID" value="KAI9908350.1"/>
    <property type="molecule type" value="Genomic_DNA"/>
</dbReference>
<organism evidence="1 2">
    <name type="scientific">Peronosclerospora sorghi</name>
    <dbReference type="NCBI Taxonomy" id="230839"/>
    <lineage>
        <taxon>Eukaryota</taxon>
        <taxon>Sar</taxon>
        <taxon>Stramenopiles</taxon>
        <taxon>Oomycota</taxon>
        <taxon>Peronosporomycetes</taxon>
        <taxon>Peronosporales</taxon>
        <taxon>Peronosporaceae</taxon>
        <taxon>Peronosclerospora</taxon>
    </lineage>
</organism>
<keyword evidence="2" id="KW-1185">Reference proteome</keyword>
<evidence type="ECO:0000313" key="2">
    <source>
        <dbReference type="Proteomes" id="UP001163321"/>
    </source>
</evidence>
<name>A0ACC0VP86_9STRA</name>
<accession>A0ACC0VP86</accession>
<protein>
    <submittedName>
        <fullName evidence="1">Uncharacterized protein</fullName>
    </submittedName>
</protein>